<dbReference type="Proteomes" id="UP000031843">
    <property type="component" value="Chromosome secondary"/>
</dbReference>
<accession>A0A0C4YIB5</accession>
<gene>
    <name evidence="1" type="ORF">RR42_s1149</name>
</gene>
<protein>
    <submittedName>
        <fullName evidence="1">Uncharacterized protein</fullName>
    </submittedName>
</protein>
<proteinExistence type="predicted"/>
<dbReference type="AlphaFoldDB" id="A0A0C4YIB5"/>
<organism evidence="1 2">
    <name type="scientific">Cupriavidus basilensis</name>
    <dbReference type="NCBI Taxonomy" id="68895"/>
    <lineage>
        <taxon>Bacteria</taxon>
        <taxon>Pseudomonadati</taxon>
        <taxon>Pseudomonadota</taxon>
        <taxon>Betaproteobacteria</taxon>
        <taxon>Burkholderiales</taxon>
        <taxon>Burkholderiaceae</taxon>
        <taxon>Cupriavidus</taxon>
    </lineage>
</organism>
<dbReference type="EMBL" id="CP010537">
    <property type="protein sequence ID" value="AJG22738.1"/>
    <property type="molecule type" value="Genomic_DNA"/>
</dbReference>
<keyword evidence="2" id="KW-1185">Reference proteome</keyword>
<evidence type="ECO:0000313" key="2">
    <source>
        <dbReference type="Proteomes" id="UP000031843"/>
    </source>
</evidence>
<reference evidence="1 2" key="1">
    <citation type="journal article" date="2015" name="Genome Announc.">
        <title>Complete Genome Sequence of Cupriavidus basilensis 4G11, Isolated from the Oak Ridge Field Research Center Site.</title>
        <authorList>
            <person name="Ray J."/>
            <person name="Waters R.J."/>
            <person name="Skerker J.M."/>
            <person name="Kuehl J.V."/>
            <person name="Price M.N."/>
            <person name="Huang J."/>
            <person name="Chakraborty R."/>
            <person name="Arkin A.P."/>
            <person name="Deutschbauer A."/>
        </authorList>
    </citation>
    <scope>NUCLEOTIDE SEQUENCE [LARGE SCALE GENOMIC DNA]</scope>
    <source>
        <strain evidence="1">4G11</strain>
    </source>
</reference>
<dbReference type="KEGG" id="cbw:RR42_s1149"/>
<sequence>MSLIEKISPMYQHIRVALGSDGYILCFLFCEGDIENVGVHVSPQTLRQLAAIDAALSIDTWAPAATLGPEDGDEDAPHHLRH</sequence>
<dbReference type="STRING" id="68895.RR42_s1149"/>
<evidence type="ECO:0000313" key="1">
    <source>
        <dbReference type="EMBL" id="AJG22738.1"/>
    </source>
</evidence>
<name>A0A0C4YIB5_9BURK</name>